<evidence type="ECO:0000313" key="3">
    <source>
        <dbReference type="Proteomes" id="UP001498398"/>
    </source>
</evidence>
<dbReference type="Gene3D" id="1.10.510.10">
    <property type="entry name" value="Transferase(Phosphotransferase) domain 1"/>
    <property type="match status" value="1"/>
</dbReference>
<dbReference type="SMART" id="SM00220">
    <property type="entry name" value="S_TKc"/>
    <property type="match status" value="1"/>
</dbReference>
<name>A0ABR1K0G8_9AGAR</name>
<dbReference type="InterPro" id="IPR000719">
    <property type="entry name" value="Prot_kinase_dom"/>
</dbReference>
<gene>
    <name evidence="2" type="ORF">VKT23_004637</name>
</gene>
<reference evidence="2 3" key="1">
    <citation type="submission" date="2024-01" db="EMBL/GenBank/DDBJ databases">
        <title>A draft genome for the cacao thread blight pathogen Marasmiellus scandens.</title>
        <authorList>
            <person name="Baruah I.K."/>
            <person name="Leung J."/>
            <person name="Bukari Y."/>
            <person name="Amoako-Attah I."/>
            <person name="Meinhardt L.W."/>
            <person name="Bailey B.A."/>
            <person name="Cohen S.P."/>
        </authorList>
    </citation>
    <scope>NUCLEOTIDE SEQUENCE [LARGE SCALE GENOMIC DNA]</scope>
    <source>
        <strain evidence="2 3">GH-19</strain>
    </source>
</reference>
<keyword evidence="3" id="KW-1185">Reference proteome</keyword>
<feature type="domain" description="Protein kinase" evidence="1">
    <location>
        <begin position="76"/>
        <end position="355"/>
    </location>
</feature>
<sequence>MAAEASRPLNEPLNLPLTLAEWRTYEDGRSLWESLRSRFQAAGLELWAHAYYSTAKAPLNVNSPRQNGYLFAHTLRQDIKNVRIGFLGYLRIFQYKNTLFRPARTSEGQDVRLRVIVVNGEGQDHLRILRRLATGPVSLISGNHTLPLLREVELGRVVFGVFPMVGSSMAESAAPWPRNSVQDILELLMQALEGLAFIHKMGIAHRDAFLDNFLVQWQPESLLTEDLFSSRPRVYLIDFEVAVEFPAFTPPEQRICYGLPVGGSFPNEDEYGRPSPPDVLEGQGYDPFKLDVWQLTHDVIFRKFVVGDAEIDGLMQALCTDNADQRISAEAALGQMTLAVESATRSCLKALAVWK</sequence>
<comment type="caution">
    <text evidence="2">The sequence shown here is derived from an EMBL/GenBank/DDBJ whole genome shotgun (WGS) entry which is preliminary data.</text>
</comment>
<evidence type="ECO:0000259" key="1">
    <source>
        <dbReference type="PROSITE" id="PS50011"/>
    </source>
</evidence>
<protein>
    <recommendedName>
        <fullName evidence="1">Protein kinase domain-containing protein</fullName>
    </recommendedName>
</protein>
<accession>A0ABR1K0G8</accession>
<organism evidence="2 3">
    <name type="scientific">Marasmiellus scandens</name>
    <dbReference type="NCBI Taxonomy" id="2682957"/>
    <lineage>
        <taxon>Eukaryota</taxon>
        <taxon>Fungi</taxon>
        <taxon>Dikarya</taxon>
        <taxon>Basidiomycota</taxon>
        <taxon>Agaricomycotina</taxon>
        <taxon>Agaricomycetes</taxon>
        <taxon>Agaricomycetidae</taxon>
        <taxon>Agaricales</taxon>
        <taxon>Marasmiineae</taxon>
        <taxon>Omphalotaceae</taxon>
        <taxon>Marasmiellus</taxon>
    </lineage>
</organism>
<dbReference type="SUPFAM" id="SSF56112">
    <property type="entry name" value="Protein kinase-like (PK-like)"/>
    <property type="match status" value="1"/>
</dbReference>
<evidence type="ECO:0000313" key="2">
    <source>
        <dbReference type="EMBL" id="KAK7467584.1"/>
    </source>
</evidence>
<dbReference type="EMBL" id="JBANRG010000004">
    <property type="protein sequence ID" value="KAK7467584.1"/>
    <property type="molecule type" value="Genomic_DNA"/>
</dbReference>
<dbReference type="Proteomes" id="UP001498398">
    <property type="component" value="Unassembled WGS sequence"/>
</dbReference>
<proteinExistence type="predicted"/>
<dbReference type="PROSITE" id="PS50011">
    <property type="entry name" value="PROTEIN_KINASE_DOM"/>
    <property type="match status" value="1"/>
</dbReference>
<dbReference type="InterPro" id="IPR011009">
    <property type="entry name" value="Kinase-like_dom_sf"/>
</dbReference>